<reference evidence="12" key="1">
    <citation type="submission" date="2022-01" db="EMBL/GenBank/DDBJ databases">
        <authorList>
            <person name="Braso-Vives M."/>
        </authorList>
    </citation>
    <scope>NUCLEOTIDE SEQUENCE</scope>
</reference>
<dbReference type="GO" id="GO:0045277">
    <property type="term" value="C:respiratory chain complex IV"/>
    <property type="evidence" value="ECO:0007669"/>
    <property type="project" value="InterPro"/>
</dbReference>
<dbReference type="Proteomes" id="UP000838412">
    <property type="component" value="Chromosome 7"/>
</dbReference>
<keyword evidence="6" id="KW-0809">Transit peptide</keyword>
<dbReference type="Pfam" id="PF02936">
    <property type="entry name" value="COX4"/>
    <property type="match status" value="1"/>
</dbReference>
<comment type="pathway">
    <text evidence="2 11">Energy metabolism; oxidative phosphorylation.</text>
</comment>
<evidence type="ECO:0000256" key="4">
    <source>
        <dbReference type="ARBA" id="ARBA00022692"/>
    </source>
</evidence>
<organism evidence="12 13">
    <name type="scientific">Branchiostoma lanceolatum</name>
    <name type="common">Common lancelet</name>
    <name type="synonym">Amphioxus lanceolatum</name>
    <dbReference type="NCBI Taxonomy" id="7740"/>
    <lineage>
        <taxon>Eukaryota</taxon>
        <taxon>Metazoa</taxon>
        <taxon>Chordata</taxon>
        <taxon>Cephalochordata</taxon>
        <taxon>Leptocardii</taxon>
        <taxon>Amphioxiformes</taxon>
        <taxon>Branchiostomatidae</taxon>
        <taxon>Branchiostoma</taxon>
    </lineage>
</organism>
<protein>
    <recommendedName>
        <fullName evidence="11">Cytochrome c oxidase subunit 4</fullName>
    </recommendedName>
</protein>
<dbReference type="UniPathway" id="UPA00705"/>
<dbReference type="FunFam" id="1.10.442.10:FF:000001">
    <property type="entry name" value="Cytochrome c oxidase subunit 4 isoform 1"/>
    <property type="match status" value="1"/>
</dbReference>
<evidence type="ECO:0000256" key="7">
    <source>
        <dbReference type="ARBA" id="ARBA00022989"/>
    </source>
</evidence>
<dbReference type="AlphaFoldDB" id="A0A8K0EX91"/>
<dbReference type="GO" id="GO:0005743">
    <property type="term" value="C:mitochondrial inner membrane"/>
    <property type="evidence" value="ECO:0007669"/>
    <property type="project" value="UniProtKB-SubCell"/>
</dbReference>
<keyword evidence="9 11" id="KW-0496">Mitochondrion</keyword>
<dbReference type="PRINTS" id="PR01873">
    <property type="entry name" value="CYTCOXIDASE4"/>
</dbReference>
<accession>A0A8K0EX91</accession>
<dbReference type="OrthoDB" id="186013at2759"/>
<dbReference type="GO" id="GO:0006123">
    <property type="term" value="P:mitochondrial electron transport, cytochrome c to oxygen"/>
    <property type="evidence" value="ECO:0007669"/>
    <property type="project" value="InterPro"/>
</dbReference>
<dbReference type="InterPro" id="IPR004203">
    <property type="entry name" value="Cyt_c_oxidase_su4_fam"/>
</dbReference>
<dbReference type="Gene3D" id="1.10.442.10">
    <property type="entry name" value="Cytochrome c oxidase subunit IV"/>
    <property type="match status" value="1"/>
</dbReference>
<evidence type="ECO:0000256" key="2">
    <source>
        <dbReference type="ARBA" id="ARBA00004673"/>
    </source>
</evidence>
<gene>
    <name evidence="12" type="primary">COX4I1</name>
    <name evidence="12" type="ORF">BLAG_LOCUS22370</name>
</gene>
<evidence type="ECO:0000256" key="11">
    <source>
        <dbReference type="RuleBase" id="RU367145"/>
    </source>
</evidence>
<proteinExistence type="inferred from homology"/>
<dbReference type="InterPro" id="IPR036639">
    <property type="entry name" value="Cyt_c_oxidase_su4_sf"/>
</dbReference>
<keyword evidence="7 11" id="KW-1133">Transmembrane helix</keyword>
<keyword evidence="8" id="KW-0560">Oxidoreductase</keyword>
<keyword evidence="10 11" id="KW-0472">Membrane</keyword>
<dbReference type="EMBL" id="OV696692">
    <property type="protein sequence ID" value="CAH1269868.1"/>
    <property type="molecule type" value="Genomic_DNA"/>
</dbReference>
<evidence type="ECO:0000256" key="10">
    <source>
        <dbReference type="ARBA" id="ARBA00023136"/>
    </source>
</evidence>
<keyword evidence="4 11" id="KW-0812">Transmembrane</keyword>
<evidence type="ECO:0000256" key="9">
    <source>
        <dbReference type="ARBA" id="ARBA00023128"/>
    </source>
</evidence>
<evidence type="ECO:0000313" key="13">
    <source>
        <dbReference type="Proteomes" id="UP000838412"/>
    </source>
</evidence>
<evidence type="ECO:0000256" key="1">
    <source>
        <dbReference type="ARBA" id="ARBA00004434"/>
    </source>
</evidence>
<dbReference type="InterPro" id="IPR013288">
    <property type="entry name" value="Cyt_c_oxidase_su4"/>
</dbReference>
<evidence type="ECO:0000256" key="6">
    <source>
        <dbReference type="ARBA" id="ARBA00022946"/>
    </source>
</evidence>
<dbReference type="SUPFAM" id="SSF81406">
    <property type="entry name" value="Mitochondrial cytochrome c oxidase subunit IV"/>
    <property type="match status" value="1"/>
</dbReference>
<comment type="subcellular location">
    <subcellularLocation>
        <location evidence="1 11">Mitochondrion inner membrane</location>
        <topology evidence="1 11">Single-pass membrane protein</topology>
    </subcellularLocation>
</comment>
<keyword evidence="13" id="KW-1185">Reference proteome</keyword>
<keyword evidence="5 11" id="KW-0999">Mitochondrion inner membrane</keyword>
<name>A0A8K0EX91_BRALA</name>
<evidence type="ECO:0000256" key="8">
    <source>
        <dbReference type="ARBA" id="ARBA00023002"/>
    </source>
</evidence>
<feature type="transmembrane region" description="Helical" evidence="11">
    <location>
        <begin position="159"/>
        <end position="179"/>
    </location>
</feature>
<evidence type="ECO:0000256" key="5">
    <source>
        <dbReference type="ARBA" id="ARBA00022792"/>
    </source>
</evidence>
<comment type="similarity">
    <text evidence="3 11">Belongs to the cytochrome c oxidase IV family.</text>
</comment>
<dbReference type="PANTHER" id="PTHR10707:SF10">
    <property type="entry name" value="CYTOCHROME C OXIDASE SUBUNIT 4"/>
    <property type="match status" value="1"/>
</dbReference>
<dbReference type="GO" id="GO:0016491">
    <property type="term" value="F:oxidoreductase activity"/>
    <property type="evidence" value="ECO:0007669"/>
    <property type="project" value="UniProtKB-KW"/>
</dbReference>
<sequence>MSYKCMTLLRPFGILPVGLSHVAHVRSFEFIRFFLAISIQNCRFLNTLSQKGRTMAHQLMRAVPRLVARRAFSTSLARAGGGAGGMPAWQVNPRNVYEDRPDFPMPNVPYVSELSDAQKALKAKEAGDWKSLSDEELKELYRLKFHKTLAEAEAPTGEWKTVVGGTSLIIALTFVLYIIQKKYAMPAMPETCNYEWQEAMMKKQLQMRNNPVEGLASKWDYENNKWK</sequence>
<evidence type="ECO:0000256" key="3">
    <source>
        <dbReference type="ARBA" id="ARBA00008135"/>
    </source>
</evidence>
<dbReference type="PANTHER" id="PTHR10707">
    <property type="entry name" value="CYTOCHROME C OXIDASE SUBUNIT IV"/>
    <property type="match status" value="1"/>
</dbReference>
<comment type="function">
    <text evidence="11">Component of the cytochrome c oxidase, the last enzyme in the mitochondrial electron transport chain which drives oxidative phosphorylation.</text>
</comment>
<dbReference type="CDD" id="cd00922">
    <property type="entry name" value="Cyt_c_Oxidase_IV"/>
    <property type="match status" value="1"/>
</dbReference>
<evidence type="ECO:0000313" key="12">
    <source>
        <dbReference type="EMBL" id="CAH1269868.1"/>
    </source>
</evidence>
<comment type="subunit">
    <text evidence="11">Component of the cytochrome c oxidase (complex IV, CIV), a multisubunit enzyme composed of 14 subunits.</text>
</comment>